<dbReference type="SUPFAM" id="SSF49363">
    <property type="entry name" value="Purple acid phosphatase, N-terminal domain"/>
    <property type="match status" value="1"/>
</dbReference>
<dbReference type="EMBL" id="CAJNOK010003114">
    <property type="protein sequence ID" value="CAF0888554.1"/>
    <property type="molecule type" value="Genomic_DNA"/>
</dbReference>
<dbReference type="InterPro" id="IPR008963">
    <property type="entry name" value="Purple_acid_Pase-like_N"/>
</dbReference>
<organism evidence="2 3">
    <name type="scientific">Didymodactylos carnosus</name>
    <dbReference type="NCBI Taxonomy" id="1234261"/>
    <lineage>
        <taxon>Eukaryota</taxon>
        <taxon>Metazoa</taxon>
        <taxon>Spiralia</taxon>
        <taxon>Gnathifera</taxon>
        <taxon>Rotifera</taxon>
        <taxon>Eurotatoria</taxon>
        <taxon>Bdelloidea</taxon>
        <taxon>Philodinida</taxon>
        <taxon>Philodinidae</taxon>
        <taxon>Didymodactylos</taxon>
    </lineage>
</organism>
<reference evidence="2" key="1">
    <citation type="submission" date="2021-02" db="EMBL/GenBank/DDBJ databases">
        <authorList>
            <person name="Nowell W R."/>
        </authorList>
    </citation>
    <scope>NUCLEOTIDE SEQUENCE</scope>
</reference>
<feature type="non-terminal residue" evidence="2">
    <location>
        <position position="153"/>
    </location>
</feature>
<evidence type="ECO:0000313" key="2">
    <source>
        <dbReference type="EMBL" id="CAF3671180.1"/>
    </source>
</evidence>
<dbReference type="GO" id="GO:0046872">
    <property type="term" value="F:metal ion binding"/>
    <property type="evidence" value="ECO:0007669"/>
    <property type="project" value="InterPro"/>
</dbReference>
<dbReference type="Proteomes" id="UP000677228">
    <property type="component" value="Unassembled WGS sequence"/>
</dbReference>
<gene>
    <name evidence="1" type="ORF">OVA965_LOCUS9002</name>
    <name evidence="2" type="ORF">TMI583_LOCUS8998</name>
</gene>
<protein>
    <submittedName>
        <fullName evidence="2">Uncharacterized protein</fullName>
    </submittedName>
</protein>
<sequence>MIGSLEEARVLDECTESVSQLADENLTIRQTWHKKCDWLIKVHKQNGLLLGDYQPAEIHLQWPGNSTQMEFIWVTHKSYQTLPNLQISAGNTCNNNPVNSVGISESCPTIVPSTQYGYKVGNAQLKQWSDCYTFTTAPQPALVLSNPFSLVIY</sequence>
<dbReference type="EMBL" id="CAJOBA010003115">
    <property type="protein sequence ID" value="CAF3671180.1"/>
    <property type="molecule type" value="Genomic_DNA"/>
</dbReference>
<comment type="caution">
    <text evidence="2">The sequence shown here is derived from an EMBL/GenBank/DDBJ whole genome shotgun (WGS) entry which is preliminary data.</text>
</comment>
<dbReference type="AlphaFoldDB" id="A0A8S2HR53"/>
<evidence type="ECO:0000313" key="1">
    <source>
        <dbReference type="EMBL" id="CAF0888554.1"/>
    </source>
</evidence>
<dbReference type="Proteomes" id="UP000682733">
    <property type="component" value="Unassembled WGS sequence"/>
</dbReference>
<evidence type="ECO:0000313" key="3">
    <source>
        <dbReference type="Proteomes" id="UP000682733"/>
    </source>
</evidence>
<proteinExistence type="predicted"/>
<dbReference type="GO" id="GO:0003993">
    <property type="term" value="F:acid phosphatase activity"/>
    <property type="evidence" value="ECO:0007669"/>
    <property type="project" value="InterPro"/>
</dbReference>
<accession>A0A8S2HR53</accession>
<name>A0A8S2HR53_9BILA</name>